<accession>A0A1X7S041</accession>
<organism evidence="2 3">
    <name type="scientific">Zymoseptoria tritici (strain ST99CH_3D7)</name>
    <dbReference type="NCBI Taxonomy" id="1276538"/>
    <lineage>
        <taxon>Eukaryota</taxon>
        <taxon>Fungi</taxon>
        <taxon>Dikarya</taxon>
        <taxon>Ascomycota</taxon>
        <taxon>Pezizomycotina</taxon>
        <taxon>Dothideomycetes</taxon>
        <taxon>Dothideomycetidae</taxon>
        <taxon>Mycosphaerellales</taxon>
        <taxon>Mycosphaerellaceae</taxon>
        <taxon>Zymoseptoria</taxon>
    </lineage>
</organism>
<evidence type="ECO:0000256" key="1">
    <source>
        <dbReference type="SAM" id="MobiDB-lite"/>
    </source>
</evidence>
<gene>
    <name evidence="2" type="ORF">ZT3D7_G7964</name>
</gene>
<proteinExistence type="predicted"/>
<protein>
    <submittedName>
        <fullName evidence="2">Uncharacterized protein</fullName>
    </submittedName>
</protein>
<feature type="region of interest" description="Disordered" evidence="1">
    <location>
        <begin position="1"/>
        <end position="49"/>
    </location>
</feature>
<evidence type="ECO:0000313" key="2">
    <source>
        <dbReference type="EMBL" id="SMQ52811.1"/>
    </source>
</evidence>
<keyword evidence="3" id="KW-1185">Reference proteome</keyword>
<name>A0A1X7S041_ZYMT9</name>
<feature type="compositionally biased region" description="Polar residues" evidence="1">
    <location>
        <begin position="1"/>
        <end position="10"/>
    </location>
</feature>
<dbReference type="Proteomes" id="UP000215127">
    <property type="component" value="Chromosome 7"/>
</dbReference>
<sequence length="241" mass="26902">MSISSNQIRSADSKRLLTPNECQGTVAKQQLGAETGRTTLQGPSKKSSGIMAQNEVTTVVTVKRPKHREALPGQSSACAPPYRALALTIPESVPLVFGVINLVLRQQQDFALPTVPQGLLAAMPEWARSAGTMVVEVNLKAPRFSTPFLPVRRTKEIDQVHVKFELNNKKVYRMIAHAGDPMEVFAQDALLAWMAEKVEEVKQLMVGYLQEDQELEMRLREDEKSPILTMTKPTMYFLHMT</sequence>
<feature type="compositionally biased region" description="Polar residues" evidence="1">
    <location>
        <begin position="36"/>
        <end position="49"/>
    </location>
</feature>
<evidence type="ECO:0000313" key="3">
    <source>
        <dbReference type="Proteomes" id="UP000215127"/>
    </source>
</evidence>
<dbReference type="EMBL" id="LT853698">
    <property type="protein sequence ID" value="SMQ52811.1"/>
    <property type="molecule type" value="Genomic_DNA"/>
</dbReference>
<dbReference type="AlphaFoldDB" id="A0A1X7S041"/>
<reference evidence="2 3" key="1">
    <citation type="submission" date="2016-06" db="EMBL/GenBank/DDBJ databases">
        <authorList>
            <person name="Kjaerup R.B."/>
            <person name="Dalgaard T.S."/>
            <person name="Juul-Madsen H.R."/>
        </authorList>
    </citation>
    <scope>NUCLEOTIDE SEQUENCE [LARGE SCALE GENOMIC DNA]</scope>
</reference>